<reference evidence="1 2" key="1">
    <citation type="submission" date="2016-10" db="EMBL/GenBank/DDBJ databases">
        <authorList>
            <person name="de Groot N.N."/>
        </authorList>
    </citation>
    <scope>NUCLEOTIDE SEQUENCE [LARGE SCALE GENOMIC DNA]</scope>
    <source>
        <strain evidence="1 2">CGMCC 1.9156</strain>
    </source>
</reference>
<dbReference type="EMBL" id="FONW01000013">
    <property type="protein sequence ID" value="SFF69706.1"/>
    <property type="molecule type" value="Genomic_DNA"/>
</dbReference>
<protein>
    <recommendedName>
        <fullName evidence="3">GIY-YIG nuclease family protein</fullName>
    </recommendedName>
</protein>
<evidence type="ECO:0000313" key="2">
    <source>
        <dbReference type="Proteomes" id="UP000198964"/>
    </source>
</evidence>
<dbReference type="STRING" id="655355.SAMN05216283_11351"/>
<dbReference type="SUPFAM" id="SSF82771">
    <property type="entry name" value="GIY-YIG endonuclease"/>
    <property type="match status" value="1"/>
</dbReference>
<dbReference type="Gene3D" id="3.40.1440.10">
    <property type="entry name" value="GIY-YIG endonuclease"/>
    <property type="match status" value="1"/>
</dbReference>
<name>A0A1I2KXS2_9BACT</name>
<accession>A0A1I2KXS2</accession>
<dbReference type="RefSeq" id="WP_093921307.1">
    <property type="nucleotide sequence ID" value="NZ_FONW01000013.1"/>
</dbReference>
<dbReference type="CDD" id="cd10451">
    <property type="entry name" value="GIY-YIG_LuxR_like"/>
    <property type="match status" value="1"/>
</dbReference>
<dbReference type="InterPro" id="IPR035901">
    <property type="entry name" value="GIY-YIG_endonuc_sf"/>
</dbReference>
<dbReference type="Proteomes" id="UP000198964">
    <property type="component" value="Unassembled WGS sequence"/>
</dbReference>
<gene>
    <name evidence="1" type="ORF">SAMN05216283_11351</name>
</gene>
<dbReference type="AlphaFoldDB" id="A0A1I2KXS2"/>
<organism evidence="1 2">
    <name type="scientific">Sunxiuqinia elliptica</name>
    <dbReference type="NCBI Taxonomy" id="655355"/>
    <lineage>
        <taxon>Bacteria</taxon>
        <taxon>Pseudomonadati</taxon>
        <taxon>Bacteroidota</taxon>
        <taxon>Bacteroidia</taxon>
        <taxon>Marinilabiliales</taxon>
        <taxon>Prolixibacteraceae</taxon>
        <taxon>Sunxiuqinia</taxon>
    </lineage>
</organism>
<evidence type="ECO:0008006" key="3">
    <source>
        <dbReference type="Google" id="ProtNLM"/>
    </source>
</evidence>
<sequence length="111" mass="13331">MKTKKELKDQYKQMEFPMGVFQVKCTVNEKVLVDNSVDIESKWNRHRMELKFGNHKNKDLQSDWNNYGEDKFVVETLSVLKKSEEENVNYNKELKALQNLIIEERKIENTY</sequence>
<evidence type="ECO:0000313" key="1">
    <source>
        <dbReference type="EMBL" id="SFF69706.1"/>
    </source>
</evidence>
<keyword evidence="2" id="KW-1185">Reference proteome</keyword>
<proteinExistence type="predicted"/>